<gene>
    <name evidence="1" type="ORF">LCGC14_2618810</name>
</gene>
<evidence type="ECO:0000313" key="1">
    <source>
        <dbReference type="EMBL" id="KKL04168.1"/>
    </source>
</evidence>
<evidence type="ECO:0008006" key="2">
    <source>
        <dbReference type="Google" id="ProtNLM"/>
    </source>
</evidence>
<name>A0A0F9CWB6_9ZZZZ</name>
<dbReference type="EMBL" id="LAZR01044638">
    <property type="protein sequence ID" value="KKL04168.1"/>
    <property type="molecule type" value="Genomic_DNA"/>
</dbReference>
<reference evidence="1" key="1">
    <citation type="journal article" date="2015" name="Nature">
        <title>Complex archaea that bridge the gap between prokaryotes and eukaryotes.</title>
        <authorList>
            <person name="Spang A."/>
            <person name="Saw J.H."/>
            <person name="Jorgensen S.L."/>
            <person name="Zaremba-Niedzwiedzka K."/>
            <person name="Martijn J."/>
            <person name="Lind A.E."/>
            <person name="van Eijk R."/>
            <person name="Schleper C."/>
            <person name="Guy L."/>
            <person name="Ettema T.J."/>
        </authorList>
    </citation>
    <scope>NUCLEOTIDE SEQUENCE</scope>
</reference>
<protein>
    <recommendedName>
        <fullName evidence="2">DUF1353 domain-containing protein</fullName>
    </recommendedName>
</protein>
<feature type="non-terminal residue" evidence="1">
    <location>
        <position position="50"/>
    </location>
</feature>
<proteinExistence type="predicted"/>
<sequence>MDFASTPFWIRWRYPAIGWYAKAVAIHDKGYKDHDSRLKIWWDDIRKEAM</sequence>
<organism evidence="1">
    <name type="scientific">marine sediment metagenome</name>
    <dbReference type="NCBI Taxonomy" id="412755"/>
    <lineage>
        <taxon>unclassified sequences</taxon>
        <taxon>metagenomes</taxon>
        <taxon>ecological metagenomes</taxon>
    </lineage>
</organism>
<comment type="caution">
    <text evidence="1">The sequence shown here is derived from an EMBL/GenBank/DDBJ whole genome shotgun (WGS) entry which is preliminary data.</text>
</comment>
<accession>A0A0F9CWB6</accession>
<dbReference type="AlphaFoldDB" id="A0A0F9CWB6"/>